<accession>A0A834LNR0</accession>
<dbReference type="EMBL" id="WJXA01000004">
    <property type="protein sequence ID" value="KAF7146559.1"/>
    <property type="molecule type" value="Genomic_DNA"/>
</dbReference>
<organism evidence="2 3">
    <name type="scientific">Rhododendron simsii</name>
    <name type="common">Sims's rhododendron</name>
    <dbReference type="NCBI Taxonomy" id="118357"/>
    <lineage>
        <taxon>Eukaryota</taxon>
        <taxon>Viridiplantae</taxon>
        <taxon>Streptophyta</taxon>
        <taxon>Embryophyta</taxon>
        <taxon>Tracheophyta</taxon>
        <taxon>Spermatophyta</taxon>
        <taxon>Magnoliopsida</taxon>
        <taxon>eudicotyledons</taxon>
        <taxon>Gunneridae</taxon>
        <taxon>Pentapetalae</taxon>
        <taxon>asterids</taxon>
        <taxon>Ericales</taxon>
        <taxon>Ericaceae</taxon>
        <taxon>Ericoideae</taxon>
        <taxon>Rhodoreae</taxon>
        <taxon>Rhododendron</taxon>
    </lineage>
</organism>
<reference evidence="2" key="1">
    <citation type="submission" date="2019-11" db="EMBL/GenBank/DDBJ databases">
        <authorList>
            <person name="Liu Y."/>
            <person name="Hou J."/>
            <person name="Li T.-Q."/>
            <person name="Guan C.-H."/>
            <person name="Wu X."/>
            <person name="Wu H.-Z."/>
            <person name="Ling F."/>
            <person name="Zhang R."/>
            <person name="Shi X.-G."/>
            <person name="Ren J.-P."/>
            <person name="Chen E.-F."/>
            <person name="Sun J.-M."/>
        </authorList>
    </citation>
    <scope>NUCLEOTIDE SEQUENCE</scope>
    <source>
        <strain evidence="2">Adult_tree_wgs_1</strain>
        <tissue evidence="2">Leaves</tissue>
    </source>
</reference>
<protein>
    <submittedName>
        <fullName evidence="2">Uncharacterized protein</fullName>
    </submittedName>
</protein>
<keyword evidence="1" id="KW-0472">Membrane</keyword>
<evidence type="ECO:0000313" key="3">
    <source>
        <dbReference type="Proteomes" id="UP000626092"/>
    </source>
</evidence>
<sequence length="263" mass="29048">MHPKAFCPTIVGRLGQGGSPSSICWKAEAIGITDGRRSSLVHQLDIRRALNYDGIPSHTSLGRVAHILLEYNPSYIGGISLRPEARTQCPFPALELYIEQATGPSRPRRNCRAQTVIVAAQRGEIDLPEGVPQVWIKDSSASSSGSCVQFPALHALEQARQNKRSRRDALWQDDQEDQLSARQFQEHSRAASLTHPTTPVSVALSSFELRPVWAPSFQKGDRPINVGTLQVSRLELVVINILMFVTVMIGLKIAFSNIEDPYC</sequence>
<dbReference type="AlphaFoldDB" id="A0A834LNR0"/>
<keyword evidence="3" id="KW-1185">Reference proteome</keyword>
<gene>
    <name evidence="2" type="ORF">RHSIM_Rhsim04G0164700</name>
</gene>
<evidence type="ECO:0000313" key="2">
    <source>
        <dbReference type="EMBL" id="KAF7146559.1"/>
    </source>
</evidence>
<keyword evidence="1" id="KW-0812">Transmembrane</keyword>
<keyword evidence="1" id="KW-1133">Transmembrane helix</keyword>
<dbReference type="Proteomes" id="UP000626092">
    <property type="component" value="Unassembled WGS sequence"/>
</dbReference>
<name>A0A834LNR0_RHOSS</name>
<evidence type="ECO:0000256" key="1">
    <source>
        <dbReference type="SAM" id="Phobius"/>
    </source>
</evidence>
<proteinExistence type="predicted"/>
<feature type="transmembrane region" description="Helical" evidence="1">
    <location>
        <begin position="236"/>
        <end position="255"/>
    </location>
</feature>
<dbReference type="OrthoDB" id="10531768at2759"/>
<comment type="caution">
    <text evidence="2">The sequence shown here is derived from an EMBL/GenBank/DDBJ whole genome shotgun (WGS) entry which is preliminary data.</text>
</comment>